<dbReference type="Proteomes" id="UP001652432">
    <property type="component" value="Unassembled WGS sequence"/>
</dbReference>
<comment type="caution">
    <text evidence="1">The sequence shown here is derived from an EMBL/GenBank/DDBJ whole genome shotgun (WGS) entry which is preliminary data.</text>
</comment>
<sequence length="607" mass="68564">MKYHFFRQKKYLVPVMLLLLVLLAGSFLVFRSDSLLFRLYSSKLFHTELSGNTLTLHYLIADPSTYGFNEDPVLPVYTGAEEDREKETTSLKNALSVLSRISTDHLSSEDAYTCLLTERYLQSQLKATAFPYYPEPFSPGSGIQNSFPSLLADYAFRSRKDVEDYLSLLEQSGDYLDGLLLYEKEKAEAGLFMSHAAADKVIKQCSTILPEDALDGSHFLQKTFEEKVSLLVKDGSISEEDGKVFCARNDSLLQSVLAPAYVKMADTFTSFRKYGHTPAGLSSLPDGKAYYEYLLSATTGSNRPISETKLLLYEDYENNYNALISLLTKYPEIGDSELTASLDLSLSSASGALKQLHERIQKDFPVPCASDPLSPVSVVLKTVPSSMEEYTSPAYYLISPIDDWSTQTICLNRSNFHDNLSLYTTLAHEGYPGHLYQTIYSRQYLGKMETPALRYLLHYGGYTEGWAYYAENLSYDYAREMAVHNPHAAAYYEACRLNRNLHLGLYSLLDIAIHYDGASKEQVAGILKTIGITDPSSVDSVYAYLTEEPCSYPKYYVGYLEILKLKEEAMVLWEKDFSLYRFHQFLLEKGPADFQSLREMLPLYAAS</sequence>
<proteinExistence type="predicted"/>
<dbReference type="Pfam" id="PF05960">
    <property type="entry name" value="DUF885"/>
    <property type="match status" value="1"/>
</dbReference>
<dbReference type="RefSeq" id="WP_262572646.1">
    <property type="nucleotide sequence ID" value="NZ_JAOQKJ010000001.1"/>
</dbReference>
<gene>
    <name evidence="1" type="ORF">OCV77_01455</name>
</gene>
<protein>
    <submittedName>
        <fullName evidence="1">DUF885 domain-containing protein</fullName>
    </submittedName>
</protein>
<evidence type="ECO:0000313" key="2">
    <source>
        <dbReference type="Proteomes" id="UP001652432"/>
    </source>
</evidence>
<dbReference type="InterPro" id="IPR010281">
    <property type="entry name" value="DUF885"/>
</dbReference>
<accession>A0ABT2T060</accession>
<dbReference type="PANTHER" id="PTHR33361">
    <property type="entry name" value="GLR0591 PROTEIN"/>
    <property type="match status" value="1"/>
</dbReference>
<evidence type="ECO:0000313" key="1">
    <source>
        <dbReference type="EMBL" id="MCU6743184.1"/>
    </source>
</evidence>
<reference evidence="1 2" key="1">
    <citation type="journal article" date="2021" name="ISME Commun">
        <title>Automated analysis of genomic sequences facilitates high-throughput and comprehensive description of bacteria.</title>
        <authorList>
            <person name="Hitch T.C.A."/>
        </authorList>
    </citation>
    <scope>NUCLEOTIDE SEQUENCE [LARGE SCALE GENOMIC DNA]</scope>
    <source>
        <strain evidence="1 2">Sanger_18</strain>
    </source>
</reference>
<keyword evidence="2" id="KW-1185">Reference proteome</keyword>
<organism evidence="1 2">
    <name type="scientific">Suilimivivens aceti</name>
    <dbReference type="NCBI Taxonomy" id="2981774"/>
    <lineage>
        <taxon>Bacteria</taxon>
        <taxon>Bacillati</taxon>
        <taxon>Bacillota</taxon>
        <taxon>Clostridia</taxon>
        <taxon>Lachnospirales</taxon>
        <taxon>Lachnospiraceae</taxon>
        <taxon>Suilimivivens</taxon>
    </lineage>
</organism>
<dbReference type="PANTHER" id="PTHR33361:SF2">
    <property type="entry name" value="DUF885 DOMAIN-CONTAINING PROTEIN"/>
    <property type="match status" value="1"/>
</dbReference>
<name>A0ABT2T060_9FIRM</name>
<dbReference type="EMBL" id="JAOQKJ010000001">
    <property type="protein sequence ID" value="MCU6743184.1"/>
    <property type="molecule type" value="Genomic_DNA"/>
</dbReference>